<comment type="caution">
    <text evidence="2">The sequence shown here is derived from an EMBL/GenBank/DDBJ whole genome shotgun (WGS) entry which is preliminary data.</text>
</comment>
<name>A0A9J6BAK4_POLVA</name>
<gene>
    <name evidence="2" type="ORF">PVAND_014565</name>
</gene>
<sequence>MKFKYKVLLIIFLTFDFKFVKSLPKDFQYAKLKLASCKLNEKYVKRNDSKCFAKAISRNSSSMNAFLFYTRPIFFTFGFTIYYKYGTIYRPVLTLPKIDFCWSVKSLNLHPIFREFFNVAKTMNSSFIHNCPYYEMVFNNSIIDIGSFTAIFPRGDYKTNFSLYEKKSDEWIWTMDTAYTIFSSEIYSWG</sequence>
<dbReference type="PANTHER" id="PTHR20898:SF0">
    <property type="entry name" value="DAEDALUS ON 3-RELATED"/>
    <property type="match status" value="1"/>
</dbReference>
<dbReference type="Proteomes" id="UP001107558">
    <property type="component" value="Chromosome 4"/>
</dbReference>
<reference evidence="2" key="1">
    <citation type="submission" date="2021-03" db="EMBL/GenBank/DDBJ databases">
        <title>Chromosome level genome of the anhydrobiotic midge Polypedilum vanderplanki.</title>
        <authorList>
            <person name="Yoshida Y."/>
            <person name="Kikawada T."/>
            <person name="Gusev O."/>
        </authorList>
    </citation>
    <scope>NUCLEOTIDE SEQUENCE</scope>
    <source>
        <strain evidence="2">NIAS01</strain>
        <tissue evidence="2">Whole body or cell culture</tissue>
    </source>
</reference>
<keyword evidence="3" id="KW-1185">Reference proteome</keyword>
<feature type="chain" id="PRO_5039888155" evidence="1">
    <location>
        <begin position="23"/>
        <end position="190"/>
    </location>
</feature>
<protein>
    <submittedName>
        <fullName evidence="2">Uncharacterized protein</fullName>
    </submittedName>
</protein>
<keyword evidence="1" id="KW-0732">Signal</keyword>
<accession>A0A9J6BAK4</accession>
<evidence type="ECO:0000256" key="1">
    <source>
        <dbReference type="SAM" id="SignalP"/>
    </source>
</evidence>
<dbReference type="EMBL" id="JADBJN010000004">
    <property type="protein sequence ID" value="KAG5666547.1"/>
    <property type="molecule type" value="Genomic_DNA"/>
</dbReference>
<proteinExistence type="predicted"/>
<evidence type="ECO:0000313" key="2">
    <source>
        <dbReference type="EMBL" id="KAG5666547.1"/>
    </source>
</evidence>
<evidence type="ECO:0000313" key="3">
    <source>
        <dbReference type="Proteomes" id="UP001107558"/>
    </source>
</evidence>
<dbReference type="OrthoDB" id="7912113at2759"/>
<feature type="signal peptide" evidence="1">
    <location>
        <begin position="1"/>
        <end position="22"/>
    </location>
</feature>
<dbReference type="AlphaFoldDB" id="A0A9J6BAK4"/>
<organism evidence="2 3">
    <name type="scientific">Polypedilum vanderplanki</name>
    <name type="common">Sleeping chironomid midge</name>
    <dbReference type="NCBI Taxonomy" id="319348"/>
    <lineage>
        <taxon>Eukaryota</taxon>
        <taxon>Metazoa</taxon>
        <taxon>Ecdysozoa</taxon>
        <taxon>Arthropoda</taxon>
        <taxon>Hexapoda</taxon>
        <taxon>Insecta</taxon>
        <taxon>Pterygota</taxon>
        <taxon>Neoptera</taxon>
        <taxon>Endopterygota</taxon>
        <taxon>Diptera</taxon>
        <taxon>Nematocera</taxon>
        <taxon>Chironomoidea</taxon>
        <taxon>Chironomidae</taxon>
        <taxon>Chironominae</taxon>
        <taxon>Polypedilum</taxon>
        <taxon>Polypedilum</taxon>
    </lineage>
</organism>
<dbReference type="PANTHER" id="PTHR20898">
    <property type="entry name" value="DAEDALUS ON 3-RELATED-RELATED"/>
    <property type="match status" value="1"/>
</dbReference>